<keyword evidence="1" id="KW-0479">Metal-binding</keyword>
<dbReference type="GO" id="GO:0008270">
    <property type="term" value="F:zinc ion binding"/>
    <property type="evidence" value="ECO:0007669"/>
    <property type="project" value="UniProtKB-KW"/>
</dbReference>
<evidence type="ECO:0000313" key="6">
    <source>
        <dbReference type="Proteomes" id="UP000740926"/>
    </source>
</evidence>
<keyword evidence="1" id="KW-0862">Zinc</keyword>
<keyword evidence="1" id="KW-0863">Zinc-finger</keyword>
<keyword evidence="6" id="KW-1185">Reference proteome</keyword>
<evidence type="ECO:0000259" key="3">
    <source>
        <dbReference type="PROSITE" id="PS50158"/>
    </source>
</evidence>
<dbReference type="InterPro" id="IPR001878">
    <property type="entry name" value="Znf_CCHC"/>
</dbReference>
<dbReference type="InterPro" id="IPR043502">
    <property type="entry name" value="DNA/RNA_pol_sf"/>
</dbReference>
<dbReference type="AlphaFoldDB" id="A0A9P7CJM3"/>
<evidence type="ECO:0000313" key="5">
    <source>
        <dbReference type="EMBL" id="KAG1563937.1"/>
    </source>
</evidence>
<evidence type="ECO:0000256" key="1">
    <source>
        <dbReference type="PROSITE-ProRule" id="PRU00047"/>
    </source>
</evidence>
<dbReference type="Proteomes" id="UP000740926">
    <property type="component" value="Unassembled WGS sequence"/>
</dbReference>
<dbReference type="SUPFAM" id="SSF56219">
    <property type="entry name" value="DNase I-like"/>
    <property type="match status" value="1"/>
</dbReference>
<feature type="domain" description="Reverse transcriptase" evidence="4">
    <location>
        <begin position="700"/>
        <end position="994"/>
    </location>
</feature>
<dbReference type="PANTHER" id="PTHR19446">
    <property type="entry name" value="REVERSE TRANSCRIPTASES"/>
    <property type="match status" value="1"/>
</dbReference>
<evidence type="ECO:0008006" key="7">
    <source>
        <dbReference type="Google" id="ProtNLM"/>
    </source>
</evidence>
<dbReference type="PROSITE" id="PS50878">
    <property type="entry name" value="RT_POL"/>
    <property type="match status" value="1"/>
</dbReference>
<feature type="compositionally biased region" description="Polar residues" evidence="2">
    <location>
        <begin position="80"/>
        <end position="106"/>
    </location>
</feature>
<dbReference type="SMART" id="SM00343">
    <property type="entry name" value="ZnF_C2HC"/>
    <property type="match status" value="2"/>
</dbReference>
<feature type="compositionally biased region" description="Polar residues" evidence="2">
    <location>
        <begin position="136"/>
        <end position="171"/>
    </location>
</feature>
<comment type="caution">
    <text evidence="5">The sequence shown here is derived from an EMBL/GenBank/DDBJ whole genome shotgun (WGS) entry which is preliminary data.</text>
</comment>
<dbReference type="SUPFAM" id="SSF57756">
    <property type="entry name" value="Retrovirus zinc finger-like domains"/>
    <property type="match status" value="1"/>
</dbReference>
<feature type="region of interest" description="Disordered" evidence="2">
    <location>
        <begin position="133"/>
        <end position="202"/>
    </location>
</feature>
<dbReference type="PROSITE" id="PS50158">
    <property type="entry name" value="ZF_CCHC"/>
    <property type="match status" value="1"/>
</dbReference>
<dbReference type="InterPro" id="IPR036875">
    <property type="entry name" value="Znf_CCHC_sf"/>
</dbReference>
<proteinExistence type="predicted"/>
<dbReference type="GO" id="GO:0003676">
    <property type="term" value="F:nucleic acid binding"/>
    <property type="evidence" value="ECO:0007669"/>
    <property type="project" value="InterPro"/>
</dbReference>
<evidence type="ECO:0000259" key="4">
    <source>
        <dbReference type="PROSITE" id="PS50878"/>
    </source>
</evidence>
<dbReference type="InterPro" id="IPR036691">
    <property type="entry name" value="Endo/exonu/phosph_ase_sf"/>
</dbReference>
<dbReference type="InterPro" id="IPR000477">
    <property type="entry name" value="RT_dom"/>
</dbReference>
<gene>
    <name evidence="5" type="ORF">G6F50_011514</name>
</gene>
<evidence type="ECO:0000256" key="2">
    <source>
        <dbReference type="SAM" id="MobiDB-lite"/>
    </source>
</evidence>
<dbReference type="EMBL" id="JAANIU010002974">
    <property type="protein sequence ID" value="KAG1563937.1"/>
    <property type="molecule type" value="Genomic_DNA"/>
</dbReference>
<reference evidence="5 6" key="1">
    <citation type="journal article" date="2020" name="Microb. Genom.">
        <title>Genetic diversity of clinical and environmental Mucorales isolates obtained from an investigation of mucormycosis cases among solid organ transplant recipients.</title>
        <authorList>
            <person name="Nguyen M.H."/>
            <person name="Kaul D."/>
            <person name="Muto C."/>
            <person name="Cheng S.J."/>
            <person name="Richter R.A."/>
            <person name="Bruno V.M."/>
            <person name="Liu G."/>
            <person name="Beyhan S."/>
            <person name="Sundermann A.J."/>
            <person name="Mounaud S."/>
            <person name="Pasculle A.W."/>
            <person name="Nierman W.C."/>
            <person name="Driscoll E."/>
            <person name="Cumbie R."/>
            <person name="Clancy C.J."/>
            <person name="Dupont C.L."/>
        </authorList>
    </citation>
    <scope>NUCLEOTIDE SEQUENCE [LARGE SCALE GENOMIC DNA]</scope>
    <source>
        <strain evidence="5 6">GL24</strain>
    </source>
</reference>
<dbReference type="Pfam" id="PF00078">
    <property type="entry name" value="RVT_1"/>
    <property type="match status" value="1"/>
</dbReference>
<dbReference type="Gene3D" id="4.10.60.10">
    <property type="entry name" value="Zinc finger, CCHC-type"/>
    <property type="match status" value="1"/>
</dbReference>
<name>A0A9P7CJM3_9FUNG</name>
<accession>A0A9P7CJM3</accession>
<dbReference type="CDD" id="cd01650">
    <property type="entry name" value="RT_nLTR_like"/>
    <property type="match status" value="1"/>
</dbReference>
<feature type="domain" description="CCHC-type" evidence="3">
    <location>
        <begin position="28"/>
        <end position="43"/>
    </location>
</feature>
<organism evidence="5 6">
    <name type="scientific">Rhizopus delemar</name>
    <dbReference type="NCBI Taxonomy" id="936053"/>
    <lineage>
        <taxon>Eukaryota</taxon>
        <taxon>Fungi</taxon>
        <taxon>Fungi incertae sedis</taxon>
        <taxon>Mucoromycota</taxon>
        <taxon>Mucoromycotina</taxon>
        <taxon>Mucoromycetes</taxon>
        <taxon>Mucorales</taxon>
        <taxon>Mucorineae</taxon>
        <taxon>Rhizopodaceae</taxon>
        <taxon>Rhizopus</taxon>
    </lineage>
</organism>
<sequence length="1129" mass="127883">MPTYCKYCHELGHSASECQQAPSNKRVCYYCYKPGHIRVQCPDKISPAKRLRGSHKSKTTMPSPKNTMVDAVKTVELLDNQNGSTIRSSIQDQPQESRVDSPTTAPIPNEDTVEDILSVPSKTREHIQYADDVSMSDISEQSNNEGSIQSQWATTSEPFSSPETDTGSSNIDPPVVSTSETKKTTKDSSTTGPRRSTRATRPPDRLDFFFKVSNPSSRHHLIRYIRSRSPSFVALQEIDNCGASLPHQNILHQQFCCQQSLWTKYCGLLCFDPQFTISRIPLPEDSRCILAQVDHIDGHMEPFHILVVYAPASSSKARAEFFESILNFRQLSPLDTISCVDRLIIAGDFNYSISTASSTRNSRPPQQWVHFLQCHFRNVMSDLRSLVTPTFRRGELSHSTIDYIYMSLDLAINYVDADVEFLNPHWTDHALLTLVFKPDLPTPSGPGLWRANPTYVTHRNFRNKLAQMLTKLYDQEIHLSCSSPQILWDMVKLRVKQFIRGYGRKHVDWRKQQLAALQRKRQRLLQSSLPTSFLTTHLPRVEQQIQVLQEETTKIAILKAERTWREHGETDAGYLKKSATARQAQRSIPMLWNPRTGNHCSNREQLLDVVHDFYANLFSTEPICSNSLDRMMSHIPSDCRLDEADTDFLTLPFDLQEISAHSSRAPKSSSPGPDGLSYVFLNLIFHHKKYSDLVLNVYNDALSKNLFPSSWLETSVCLLPKKGDLTSLKNWRPITLINCDAKIYTRMLNARLVSVISPLITPHQSGFMKERFIADNGLLAQIACEQASVRQSDEVGLLCDQEKAYDRVHPTYLRAVLHRFQFPAVFVDSILGLFYGTSMRVNVNGYLTRPISLGRGLRQGDPISPLLFNLVLEPLIKSIIYSNRIQGFSPPSLSPHSSASPVFGPSSLQSLKVLAYADDLLIYLKNAEDLAEVQQLIQCYNQASNAKMNYDKTVAFSVSGRPHPHWLPALQEHGITKWHDRNDSEPLIYLGYPLATSSAQKKVFQDRLITKIKNACDIHKQRLLSVRGRATVLNVLILSTLWHALRVSWFPQRLLGTIGSICREFLMFRVFPPVSFDVLQLPLKQGGLGQSHFPDCTMDWCSHGKYVYFTALRSTIAFHLPGSTAWSVA</sequence>
<dbReference type="Gene3D" id="3.60.10.10">
    <property type="entry name" value="Endonuclease/exonuclease/phosphatase"/>
    <property type="match status" value="1"/>
</dbReference>
<dbReference type="SUPFAM" id="SSF56672">
    <property type="entry name" value="DNA/RNA polymerases"/>
    <property type="match status" value="1"/>
</dbReference>
<feature type="region of interest" description="Disordered" evidence="2">
    <location>
        <begin position="80"/>
        <end position="121"/>
    </location>
</feature>
<protein>
    <recommendedName>
        <fullName evidence="7">CCHC-type domain-containing protein</fullName>
    </recommendedName>
</protein>